<protein>
    <submittedName>
        <fullName evidence="1">Uncharacterized protein</fullName>
    </submittedName>
</protein>
<proteinExistence type="predicted"/>
<sequence length="182" mass="20309">MNTIRATPVSATTHLQGNGWRIDSGLENEGDISRLLHSHKVSHVPELLRAGDVRVLDDGGVKSFREQTGVCQPKGPPRHLHFRLAWETIGSKLRCFSSTKQLCVAMRDAITAHSVAFEKAHILHRDVSAVNVMFAPGQNGGVLVDWEMAEIHTPGEQETNRIDPRHLEIYFRRSTDQSQEAS</sequence>
<evidence type="ECO:0000313" key="1">
    <source>
        <dbReference type="EMBL" id="KAI0039895.1"/>
    </source>
</evidence>
<organism evidence="1 2">
    <name type="scientific">Auriscalpium vulgare</name>
    <dbReference type="NCBI Taxonomy" id="40419"/>
    <lineage>
        <taxon>Eukaryota</taxon>
        <taxon>Fungi</taxon>
        <taxon>Dikarya</taxon>
        <taxon>Basidiomycota</taxon>
        <taxon>Agaricomycotina</taxon>
        <taxon>Agaricomycetes</taxon>
        <taxon>Russulales</taxon>
        <taxon>Auriscalpiaceae</taxon>
        <taxon>Auriscalpium</taxon>
    </lineage>
</organism>
<dbReference type="EMBL" id="MU276250">
    <property type="protein sequence ID" value="KAI0039895.1"/>
    <property type="molecule type" value="Genomic_DNA"/>
</dbReference>
<name>A0ACB8R704_9AGAM</name>
<accession>A0ACB8R704</accession>
<reference evidence="1" key="1">
    <citation type="submission" date="2021-02" db="EMBL/GenBank/DDBJ databases">
        <authorList>
            <consortium name="DOE Joint Genome Institute"/>
            <person name="Ahrendt S."/>
            <person name="Looney B.P."/>
            <person name="Miyauchi S."/>
            <person name="Morin E."/>
            <person name="Drula E."/>
            <person name="Courty P.E."/>
            <person name="Chicoki N."/>
            <person name="Fauchery L."/>
            <person name="Kohler A."/>
            <person name="Kuo A."/>
            <person name="Labutti K."/>
            <person name="Pangilinan J."/>
            <person name="Lipzen A."/>
            <person name="Riley R."/>
            <person name="Andreopoulos W."/>
            <person name="He G."/>
            <person name="Johnson J."/>
            <person name="Barry K.W."/>
            <person name="Grigoriev I.V."/>
            <person name="Nagy L."/>
            <person name="Hibbett D."/>
            <person name="Henrissat B."/>
            <person name="Matheny P.B."/>
            <person name="Labbe J."/>
            <person name="Martin F."/>
        </authorList>
    </citation>
    <scope>NUCLEOTIDE SEQUENCE</scope>
    <source>
        <strain evidence="1">FP105234-sp</strain>
    </source>
</reference>
<reference evidence="1" key="2">
    <citation type="journal article" date="2022" name="New Phytol.">
        <title>Evolutionary transition to the ectomycorrhizal habit in the genomes of a hyperdiverse lineage of mushroom-forming fungi.</title>
        <authorList>
            <person name="Looney B."/>
            <person name="Miyauchi S."/>
            <person name="Morin E."/>
            <person name="Drula E."/>
            <person name="Courty P.E."/>
            <person name="Kohler A."/>
            <person name="Kuo A."/>
            <person name="LaButti K."/>
            <person name="Pangilinan J."/>
            <person name="Lipzen A."/>
            <person name="Riley R."/>
            <person name="Andreopoulos W."/>
            <person name="He G."/>
            <person name="Johnson J."/>
            <person name="Nolan M."/>
            <person name="Tritt A."/>
            <person name="Barry K.W."/>
            <person name="Grigoriev I.V."/>
            <person name="Nagy L.G."/>
            <person name="Hibbett D."/>
            <person name="Henrissat B."/>
            <person name="Matheny P.B."/>
            <person name="Labbe J."/>
            <person name="Martin F.M."/>
        </authorList>
    </citation>
    <scope>NUCLEOTIDE SEQUENCE</scope>
    <source>
        <strain evidence="1">FP105234-sp</strain>
    </source>
</reference>
<dbReference type="Proteomes" id="UP000814033">
    <property type="component" value="Unassembled WGS sequence"/>
</dbReference>
<evidence type="ECO:0000313" key="2">
    <source>
        <dbReference type="Proteomes" id="UP000814033"/>
    </source>
</evidence>
<comment type="caution">
    <text evidence="1">The sequence shown here is derived from an EMBL/GenBank/DDBJ whole genome shotgun (WGS) entry which is preliminary data.</text>
</comment>
<gene>
    <name evidence="1" type="ORF">FA95DRAFT_966896</name>
</gene>
<keyword evidence="2" id="KW-1185">Reference proteome</keyword>